<gene>
    <name evidence="1" type="ORF">EYF80_014453</name>
</gene>
<comment type="caution">
    <text evidence="1">The sequence shown here is derived from an EMBL/GenBank/DDBJ whole genome shotgun (WGS) entry which is preliminary data.</text>
</comment>
<accession>A0A4Z2IBN9</accession>
<proteinExistence type="predicted"/>
<dbReference type="AlphaFoldDB" id="A0A4Z2IBN9"/>
<evidence type="ECO:0000313" key="2">
    <source>
        <dbReference type="Proteomes" id="UP000314294"/>
    </source>
</evidence>
<dbReference type="Proteomes" id="UP000314294">
    <property type="component" value="Unassembled WGS sequence"/>
</dbReference>
<evidence type="ECO:0000313" key="1">
    <source>
        <dbReference type="EMBL" id="TNN75406.1"/>
    </source>
</evidence>
<name>A0A4Z2IBN9_9TELE</name>
<keyword evidence="2" id="KW-1185">Reference proteome</keyword>
<sequence length="117" mass="12858">MQESALLSARSTVKFLKQIRNDEASSAIRSHGGAAELLPRELCCHIEPFSNRGEITLSRGHFLPRVPHGRAMHYLCRVQGDSGEEAGSRGHRFLYVSTKLINDAAASGLAQRSIKDN</sequence>
<reference evidence="1 2" key="1">
    <citation type="submission" date="2019-03" db="EMBL/GenBank/DDBJ databases">
        <title>First draft genome of Liparis tanakae, snailfish: a comprehensive survey of snailfish specific genes.</title>
        <authorList>
            <person name="Kim W."/>
            <person name="Song I."/>
            <person name="Jeong J.-H."/>
            <person name="Kim D."/>
            <person name="Kim S."/>
            <person name="Ryu S."/>
            <person name="Song J.Y."/>
            <person name="Lee S.K."/>
        </authorList>
    </citation>
    <scope>NUCLEOTIDE SEQUENCE [LARGE SCALE GENOMIC DNA]</scope>
    <source>
        <tissue evidence="1">Muscle</tissue>
    </source>
</reference>
<protein>
    <submittedName>
        <fullName evidence="1">Uncharacterized protein</fullName>
    </submittedName>
</protein>
<dbReference type="EMBL" id="SRLO01000104">
    <property type="protein sequence ID" value="TNN75406.1"/>
    <property type="molecule type" value="Genomic_DNA"/>
</dbReference>
<organism evidence="1 2">
    <name type="scientific">Liparis tanakae</name>
    <name type="common">Tanaka's snailfish</name>
    <dbReference type="NCBI Taxonomy" id="230148"/>
    <lineage>
        <taxon>Eukaryota</taxon>
        <taxon>Metazoa</taxon>
        <taxon>Chordata</taxon>
        <taxon>Craniata</taxon>
        <taxon>Vertebrata</taxon>
        <taxon>Euteleostomi</taxon>
        <taxon>Actinopterygii</taxon>
        <taxon>Neopterygii</taxon>
        <taxon>Teleostei</taxon>
        <taxon>Neoteleostei</taxon>
        <taxon>Acanthomorphata</taxon>
        <taxon>Eupercaria</taxon>
        <taxon>Perciformes</taxon>
        <taxon>Cottioidei</taxon>
        <taxon>Cottales</taxon>
        <taxon>Liparidae</taxon>
        <taxon>Liparis</taxon>
    </lineage>
</organism>